<dbReference type="AlphaFoldDB" id="A0AAU9PXS7"/>
<evidence type="ECO:0000313" key="2">
    <source>
        <dbReference type="Proteomes" id="UP001295420"/>
    </source>
</evidence>
<comment type="caution">
    <text evidence="1">The sequence shown here is derived from an EMBL/GenBank/DDBJ whole genome shotgun (WGS) entry which is preliminary data.</text>
</comment>
<reference evidence="1" key="1">
    <citation type="submission" date="2022-01" db="EMBL/GenBank/DDBJ databases">
        <authorList>
            <person name="Lagorce A."/>
        </authorList>
    </citation>
    <scope>NUCLEOTIDE SEQUENCE</scope>
    <source>
        <strain evidence="1">Th15_F1_D04</strain>
    </source>
</reference>
<dbReference type="Proteomes" id="UP001295420">
    <property type="component" value="Unassembled WGS sequence"/>
</dbReference>
<accession>A0AAU9PXS7</accession>
<name>A0AAU9PXS7_9VIBR</name>
<proteinExistence type="predicted"/>
<dbReference type="EMBL" id="CAKMTQ010000001">
    <property type="protein sequence ID" value="CAH1520831.1"/>
    <property type="molecule type" value="Genomic_DNA"/>
</dbReference>
<protein>
    <submittedName>
        <fullName evidence="1">Uncharacterized protein</fullName>
    </submittedName>
</protein>
<evidence type="ECO:0000313" key="1">
    <source>
        <dbReference type="EMBL" id="CAH1520831.1"/>
    </source>
</evidence>
<organism evidence="1 2">
    <name type="scientific">Vibrio owensii</name>
    <dbReference type="NCBI Taxonomy" id="696485"/>
    <lineage>
        <taxon>Bacteria</taxon>
        <taxon>Pseudomonadati</taxon>
        <taxon>Pseudomonadota</taxon>
        <taxon>Gammaproteobacteria</taxon>
        <taxon>Vibrionales</taxon>
        <taxon>Vibrionaceae</taxon>
        <taxon>Vibrio</taxon>
    </lineage>
</organism>
<sequence length="49" mass="5895">MLINMLFVALTANWSVFSEYFRLKTSQKLRTFTLQNMQPKMHTYANCIY</sequence>
<gene>
    <name evidence="1" type="ORF">THF1D04_10436</name>
</gene>